<protein>
    <submittedName>
        <fullName evidence="2">Hemerythrin domain-containing protein</fullName>
    </submittedName>
</protein>
<dbReference type="EMBL" id="JBHMCR010000002">
    <property type="protein sequence ID" value="MFB9518906.1"/>
    <property type="molecule type" value="Genomic_DNA"/>
</dbReference>
<dbReference type="Gene3D" id="1.20.120.520">
    <property type="entry name" value="nmb1532 protein domain like"/>
    <property type="match status" value="1"/>
</dbReference>
<dbReference type="Pfam" id="PF01814">
    <property type="entry name" value="Hemerythrin"/>
    <property type="match status" value="1"/>
</dbReference>
<name>A0ABV5P6S9_STRCM</name>
<proteinExistence type="predicted"/>
<accession>A0ABV5P6S9</accession>
<dbReference type="PANTHER" id="PTHR35585:SF1">
    <property type="entry name" value="HHE DOMAIN PROTEIN (AFU_ORTHOLOGUE AFUA_4G00730)"/>
    <property type="match status" value="1"/>
</dbReference>
<dbReference type="PANTHER" id="PTHR35585">
    <property type="entry name" value="HHE DOMAIN PROTEIN (AFU_ORTHOLOGUE AFUA_4G00730)"/>
    <property type="match status" value="1"/>
</dbReference>
<evidence type="ECO:0000313" key="2">
    <source>
        <dbReference type="EMBL" id="MFB9518906.1"/>
    </source>
</evidence>
<dbReference type="RefSeq" id="WP_345217588.1">
    <property type="nucleotide sequence ID" value="NZ_BAAAXE010000001.1"/>
</dbReference>
<evidence type="ECO:0000259" key="1">
    <source>
        <dbReference type="Pfam" id="PF01814"/>
    </source>
</evidence>
<sequence>MSDLRTPQAGDDRAPDTDVVSLLMRQHGDIRNLFDEVEATKGDERRDAFRRLVRLLAVHETAEEEVVHPFARRGLPGGRQVVEDRLAEEKAAKESLAALDGLDTDDPTFMPRLLKLRADVQAHARAEERYEFAHIRRSTDITELASMAKAVKAAEAMAPTRPRPGVESAAANMALGPVAALMDRTKDAVRKAMGKDG</sequence>
<organism evidence="2 3">
    <name type="scientific">Streptomyces cremeus</name>
    <dbReference type="NCBI Taxonomy" id="66881"/>
    <lineage>
        <taxon>Bacteria</taxon>
        <taxon>Bacillati</taxon>
        <taxon>Actinomycetota</taxon>
        <taxon>Actinomycetes</taxon>
        <taxon>Kitasatosporales</taxon>
        <taxon>Streptomycetaceae</taxon>
        <taxon>Streptomyces</taxon>
    </lineage>
</organism>
<dbReference type="CDD" id="cd12108">
    <property type="entry name" value="Hr-like"/>
    <property type="match status" value="1"/>
</dbReference>
<dbReference type="InterPro" id="IPR012312">
    <property type="entry name" value="Hemerythrin-like"/>
</dbReference>
<feature type="domain" description="Hemerythrin-like" evidence="1">
    <location>
        <begin position="19"/>
        <end position="132"/>
    </location>
</feature>
<reference evidence="2 3" key="1">
    <citation type="submission" date="2024-09" db="EMBL/GenBank/DDBJ databases">
        <authorList>
            <person name="Sun Q."/>
            <person name="Mori K."/>
        </authorList>
    </citation>
    <scope>NUCLEOTIDE SEQUENCE [LARGE SCALE GENOMIC DNA]</scope>
    <source>
        <strain evidence="2 3">JCM 4362</strain>
    </source>
</reference>
<dbReference type="Proteomes" id="UP001589718">
    <property type="component" value="Unassembled WGS sequence"/>
</dbReference>
<evidence type="ECO:0000313" key="3">
    <source>
        <dbReference type="Proteomes" id="UP001589718"/>
    </source>
</evidence>
<comment type="caution">
    <text evidence="2">The sequence shown here is derived from an EMBL/GenBank/DDBJ whole genome shotgun (WGS) entry which is preliminary data.</text>
</comment>
<gene>
    <name evidence="2" type="ORF">ACFFTU_02935</name>
</gene>
<keyword evidence="3" id="KW-1185">Reference proteome</keyword>